<organism evidence="9 10">
    <name type="scientific">Sarocladium strictum</name>
    <name type="common">Black bundle disease fungus</name>
    <name type="synonym">Acremonium strictum</name>
    <dbReference type="NCBI Taxonomy" id="5046"/>
    <lineage>
        <taxon>Eukaryota</taxon>
        <taxon>Fungi</taxon>
        <taxon>Dikarya</taxon>
        <taxon>Ascomycota</taxon>
        <taxon>Pezizomycotina</taxon>
        <taxon>Sordariomycetes</taxon>
        <taxon>Hypocreomycetidae</taxon>
        <taxon>Hypocreales</taxon>
        <taxon>Sarocladiaceae</taxon>
        <taxon>Sarocladium</taxon>
    </lineage>
</organism>
<keyword evidence="3" id="KW-0274">FAD</keyword>
<evidence type="ECO:0000313" key="10">
    <source>
        <dbReference type="Proteomes" id="UP001175261"/>
    </source>
</evidence>
<gene>
    <name evidence="9" type="ORF">NLU13_3007</name>
</gene>
<dbReference type="Pfam" id="PF05199">
    <property type="entry name" value="GMC_oxred_C"/>
    <property type="match status" value="1"/>
</dbReference>
<evidence type="ECO:0008006" key="11">
    <source>
        <dbReference type="Google" id="ProtNLM"/>
    </source>
</evidence>
<feature type="active site" description="Proton acceptor" evidence="5">
    <location>
        <position position="682"/>
    </location>
</feature>
<dbReference type="GO" id="GO:0046577">
    <property type="term" value="F:long-chain-alcohol oxidase activity"/>
    <property type="evidence" value="ECO:0007669"/>
    <property type="project" value="UniProtKB-EC"/>
</dbReference>
<dbReference type="GO" id="GO:0016020">
    <property type="term" value="C:membrane"/>
    <property type="evidence" value="ECO:0007669"/>
    <property type="project" value="UniProtKB-SubCell"/>
</dbReference>
<evidence type="ECO:0000259" key="7">
    <source>
        <dbReference type="Pfam" id="PF00890"/>
    </source>
</evidence>
<accession>A0AA39L9U9</accession>
<evidence type="ECO:0000256" key="1">
    <source>
        <dbReference type="ARBA" id="ARBA00010790"/>
    </source>
</evidence>
<evidence type="ECO:0000259" key="8">
    <source>
        <dbReference type="Pfam" id="PF05199"/>
    </source>
</evidence>
<name>A0AA39L9U9_SARSR</name>
<dbReference type="Gene3D" id="3.50.50.60">
    <property type="entry name" value="FAD/NAD(P)-binding domain"/>
    <property type="match status" value="2"/>
</dbReference>
<evidence type="ECO:0000256" key="3">
    <source>
        <dbReference type="ARBA" id="ARBA00022827"/>
    </source>
</evidence>
<dbReference type="Pfam" id="PF00890">
    <property type="entry name" value="FAD_binding_2"/>
    <property type="match status" value="1"/>
</dbReference>
<keyword evidence="10" id="KW-1185">Reference proteome</keyword>
<dbReference type="InterPro" id="IPR007867">
    <property type="entry name" value="GMC_OxRtase_C"/>
</dbReference>
<evidence type="ECO:0000256" key="5">
    <source>
        <dbReference type="PIRSR" id="PIRSR028937-1"/>
    </source>
</evidence>
<feature type="domain" description="Glucose-methanol-choline oxidoreductase C-terminal" evidence="8">
    <location>
        <begin position="582"/>
        <end position="734"/>
    </location>
</feature>
<sequence>MASTSAHAPVAKPIPAPPSPDWMCHENWELLWCLLDTMMPSITSESAATDPYNQLVLPDKEFEDAVDRVSTTLANPPSRADIVKYLNQRPSLDEAFRDDVRMLFGNSPARLQLANALTFLRTRFGALMLTWCWSSLDQYPLGVREGVLRSWRVSNMRALRNLSKTLATVNAKANAVYNRFLHQLVGYTDAPKDWRPVEGYEFIFKQLEAGSEPHIIETDVVIVGSGLGGGLTAKNLAEAGHKVLVVDKGYWYPPSHLPMTQGAGCQLLYAAGGTQISEDGGLVTLSGSTWGGGGTVNWSVCLNTPDFVRTEWADAGLPLFRSSEYDECLLRVNKLVGATTEGLTHNHQNRVLLKGCEKLGWKVGEAAQNTAGKAHACGQCHLGCGSGSKMGPTLCSLPAAAKAGAEFMEGFKVEKINFAEDGVTATGVEGVWTARGPDGLVHTPANQRLQRRVIVKAKKTVICGGALYSPLVLMQSGVENPHLGKNLRLHPCNIVTAVCKEETRPWEGTIISSYGSEFDNLDGKGHGVKLETVVSIPYALMTPQMWNSALDSKLLELRYPHMIGFISLVRDRDGGEVFPDPNTGMPRLKYEVSEFDRENAMVGVQALAKLCYVAGATEIRPCIAGVAPFITDQSRYGSSGSPLDDGKKVKDPQMEDPRFAAWLLELRQTGNAVPEAAWQTAHQMSTCRMGATAEDGVVDMMGKVWGRKGLYVADSSVLRSASGVNPMITTLACADWISRGMVKEMAG</sequence>
<evidence type="ECO:0000256" key="2">
    <source>
        <dbReference type="ARBA" id="ARBA00022630"/>
    </source>
</evidence>
<dbReference type="InterPro" id="IPR000172">
    <property type="entry name" value="GMC_OxRdtase_N"/>
</dbReference>
<feature type="domain" description="Glucose-methanol-choline oxidoreductase N-terminal" evidence="6">
    <location>
        <begin position="267"/>
        <end position="492"/>
    </location>
</feature>
<dbReference type="InterPro" id="IPR003953">
    <property type="entry name" value="FAD-dep_OxRdtase_2_FAD-bd"/>
</dbReference>
<dbReference type="SUPFAM" id="SSF51905">
    <property type="entry name" value="FAD/NAD(P)-binding domain"/>
    <property type="match status" value="1"/>
</dbReference>
<dbReference type="InterPro" id="IPR036188">
    <property type="entry name" value="FAD/NAD-bd_sf"/>
</dbReference>
<proteinExistence type="inferred from homology"/>
<dbReference type="GO" id="GO:0050660">
    <property type="term" value="F:flavin adenine dinucleotide binding"/>
    <property type="evidence" value="ECO:0007669"/>
    <property type="project" value="InterPro"/>
</dbReference>
<dbReference type="PANTHER" id="PTHR46056:SF12">
    <property type="entry name" value="LONG-CHAIN-ALCOHOL OXIDASE"/>
    <property type="match status" value="1"/>
</dbReference>
<dbReference type="PANTHER" id="PTHR46056">
    <property type="entry name" value="LONG-CHAIN-ALCOHOL OXIDASE"/>
    <property type="match status" value="1"/>
</dbReference>
<keyword evidence="4" id="KW-0560">Oxidoreductase</keyword>
<comment type="caution">
    <text evidence="9">The sequence shown here is derived from an EMBL/GenBank/DDBJ whole genome shotgun (WGS) entry which is preliminary data.</text>
</comment>
<reference evidence="9" key="1">
    <citation type="submission" date="2022-10" db="EMBL/GenBank/DDBJ databases">
        <title>Determination and structural analysis of whole genome sequence of Sarocladium strictum F4-1.</title>
        <authorList>
            <person name="Hu L."/>
            <person name="Jiang Y."/>
        </authorList>
    </citation>
    <scope>NUCLEOTIDE SEQUENCE</scope>
    <source>
        <strain evidence="9">F4-1</strain>
    </source>
</reference>
<evidence type="ECO:0000256" key="4">
    <source>
        <dbReference type="ARBA" id="ARBA00023002"/>
    </source>
</evidence>
<dbReference type="Pfam" id="PF00732">
    <property type="entry name" value="GMC_oxred_N"/>
    <property type="match status" value="1"/>
</dbReference>
<dbReference type="Proteomes" id="UP001175261">
    <property type="component" value="Unassembled WGS sequence"/>
</dbReference>
<comment type="similarity">
    <text evidence="1">Belongs to the GMC oxidoreductase family.</text>
</comment>
<evidence type="ECO:0000259" key="6">
    <source>
        <dbReference type="Pfam" id="PF00732"/>
    </source>
</evidence>
<dbReference type="EMBL" id="JAPDFR010000002">
    <property type="protein sequence ID" value="KAK0389432.1"/>
    <property type="molecule type" value="Genomic_DNA"/>
</dbReference>
<evidence type="ECO:0000313" key="9">
    <source>
        <dbReference type="EMBL" id="KAK0389432.1"/>
    </source>
</evidence>
<feature type="domain" description="FAD-dependent oxidoreductase 2 FAD-binding" evidence="7">
    <location>
        <begin position="219"/>
        <end position="250"/>
    </location>
</feature>
<protein>
    <recommendedName>
        <fullName evidence="11">Long-chain-alcohol oxidase</fullName>
    </recommendedName>
</protein>
<keyword evidence="2" id="KW-0285">Flavoprotein</keyword>
<dbReference type="AlphaFoldDB" id="A0AA39L9U9"/>